<name>A0ABP9DYQ0_9PSEU</name>
<evidence type="ECO:0000313" key="3">
    <source>
        <dbReference type="EMBL" id="GAA4862082.1"/>
    </source>
</evidence>
<evidence type="ECO:0000313" key="4">
    <source>
        <dbReference type="Proteomes" id="UP001500457"/>
    </source>
</evidence>
<dbReference type="EMBL" id="BAABHQ010000001">
    <property type="protein sequence ID" value="GAA4862082.1"/>
    <property type="molecule type" value="Genomic_DNA"/>
</dbReference>
<protein>
    <recommendedName>
        <fullName evidence="5">Secreted protein</fullName>
    </recommendedName>
</protein>
<organism evidence="3 4">
    <name type="scientific">Actinomycetospora straminea</name>
    <dbReference type="NCBI Taxonomy" id="663607"/>
    <lineage>
        <taxon>Bacteria</taxon>
        <taxon>Bacillati</taxon>
        <taxon>Actinomycetota</taxon>
        <taxon>Actinomycetes</taxon>
        <taxon>Pseudonocardiales</taxon>
        <taxon>Pseudonocardiaceae</taxon>
        <taxon>Actinomycetospora</taxon>
    </lineage>
</organism>
<accession>A0ABP9DYQ0</accession>
<feature type="compositionally biased region" description="Pro residues" evidence="1">
    <location>
        <begin position="68"/>
        <end position="81"/>
    </location>
</feature>
<feature type="compositionally biased region" description="Low complexity" evidence="1">
    <location>
        <begin position="1"/>
        <end position="14"/>
    </location>
</feature>
<gene>
    <name evidence="3" type="ORF">GCM10023203_07000</name>
</gene>
<feature type="transmembrane region" description="Helical" evidence="2">
    <location>
        <begin position="41"/>
        <end position="65"/>
    </location>
</feature>
<feature type="compositionally biased region" description="Low complexity" evidence="1">
    <location>
        <begin position="82"/>
        <end position="94"/>
    </location>
</feature>
<dbReference type="Proteomes" id="UP001500457">
    <property type="component" value="Unassembled WGS sequence"/>
</dbReference>
<evidence type="ECO:0000256" key="1">
    <source>
        <dbReference type="SAM" id="MobiDB-lite"/>
    </source>
</evidence>
<sequence length="357" mass="35867">MSTASPAATATPPSGAVDGDTDDRAQPERLSSRRSRFDRPVIRLAGFGLALALALVGGGGLGLLAGPGPTPQAEPPGPAGPAVPAATSTPAGGPDVSGLAVSEDGYTLDVRATPARADTPGELAFRIVGPGGAPVTAFTPTHDEPLHLIVVRRDQSGFQHLHPAMGPDGTWRITTSLAPGDHRVFADFAPDGRTEAMTLGRDIAVGGLYSPTPLPPPSTTATTADGYTVTLTGALVPGTASPVTLSVSRNGAPVTDLQPYLAAYGHLVALRTGDLAYLHVHPTGSPGDGRTPAGPAVEFLAEVPSAGPYRLYLDFAHDGVVRTAEFTVVATAGAGTPVAGVPTTSSGHGESGAPHGH</sequence>
<feature type="compositionally biased region" description="Low complexity" evidence="1">
    <location>
        <begin position="335"/>
        <end position="344"/>
    </location>
</feature>
<reference evidence="4" key="1">
    <citation type="journal article" date="2019" name="Int. J. Syst. Evol. Microbiol.">
        <title>The Global Catalogue of Microorganisms (GCM) 10K type strain sequencing project: providing services to taxonomists for standard genome sequencing and annotation.</title>
        <authorList>
            <consortium name="The Broad Institute Genomics Platform"/>
            <consortium name="The Broad Institute Genome Sequencing Center for Infectious Disease"/>
            <person name="Wu L."/>
            <person name="Ma J."/>
        </authorList>
    </citation>
    <scope>NUCLEOTIDE SEQUENCE [LARGE SCALE GENOMIC DNA]</scope>
    <source>
        <strain evidence="4">JCM 17983</strain>
    </source>
</reference>
<comment type="caution">
    <text evidence="3">The sequence shown here is derived from an EMBL/GenBank/DDBJ whole genome shotgun (WGS) entry which is preliminary data.</text>
</comment>
<proteinExistence type="predicted"/>
<feature type="compositionally biased region" description="Basic and acidic residues" evidence="1">
    <location>
        <begin position="22"/>
        <end position="35"/>
    </location>
</feature>
<evidence type="ECO:0000256" key="2">
    <source>
        <dbReference type="SAM" id="Phobius"/>
    </source>
</evidence>
<feature type="region of interest" description="Disordered" evidence="1">
    <location>
        <begin position="335"/>
        <end position="357"/>
    </location>
</feature>
<keyword evidence="2" id="KW-1133">Transmembrane helix</keyword>
<keyword evidence="2" id="KW-0812">Transmembrane</keyword>
<feature type="region of interest" description="Disordered" evidence="1">
    <location>
        <begin position="1"/>
        <end position="35"/>
    </location>
</feature>
<keyword evidence="4" id="KW-1185">Reference proteome</keyword>
<feature type="region of interest" description="Disordered" evidence="1">
    <location>
        <begin position="66"/>
        <end position="96"/>
    </location>
</feature>
<keyword evidence="2" id="KW-0472">Membrane</keyword>
<evidence type="ECO:0008006" key="5">
    <source>
        <dbReference type="Google" id="ProtNLM"/>
    </source>
</evidence>